<name>A0A0M2PU64_PROHO</name>
<dbReference type="InterPro" id="IPR029151">
    <property type="entry name" value="Sensor-like_sf"/>
</dbReference>
<dbReference type="AlphaFoldDB" id="A0A0M2PU64"/>
<feature type="transmembrane region" description="Helical" evidence="3">
    <location>
        <begin position="326"/>
        <end position="345"/>
    </location>
</feature>
<dbReference type="Pfam" id="PF00015">
    <property type="entry name" value="MCPsignal"/>
    <property type="match status" value="1"/>
</dbReference>
<evidence type="ECO:0000313" key="6">
    <source>
        <dbReference type="Proteomes" id="UP000034681"/>
    </source>
</evidence>
<dbReference type="Gene3D" id="3.30.450.20">
    <property type="entry name" value="PAS domain"/>
    <property type="match status" value="1"/>
</dbReference>
<evidence type="ECO:0000259" key="4">
    <source>
        <dbReference type="PROSITE" id="PS50111"/>
    </source>
</evidence>
<keyword evidence="3" id="KW-0812">Transmembrane</keyword>
<keyword evidence="3" id="KW-0472">Membrane</keyword>
<reference evidence="5" key="1">
    <citation type="submission" date="2012-04" db="EMBL/GenBank/DDBJ databases">
        <authorList>
            <person name="Borisov I.G."/>
            <person name="Ivanikova N.V."/>
            <person name="Pinevich A.V."/>
        </authorList>
    </citation>
    <scope>NUCLEOTIDE SEQUENCE</scope>
    <source>
        <strain evidence="5">CALU 1027</strain>
    </source>
</reference>
<dbReference type="Pfam" id="PF21623">
    <property type="entry name" value="HK_sensor_dom_bact"/>
    <property type="match status" value="1"/>
</dbReference>
<dbReference type="SUPFAM" id="SSF58104">
    <property type="entry name" value="Methyl-accepting chemotaxis protein (MCP) signaling domain"/>
    <property type="match status" value="1"/>
</dbReference>
<dbReference type="InterPro" id="IPR048760">
    <property type="entry name" value="VP0354-like_sensor_dom"/>
</dbReference>
<keyword evidence="3" id="KW-1133">Transmembrane helix</keyword>
<dbReference type="GO" id="GO:0016020">
    <property type="term" value="C:membrane"/>
    <property type="evidence" value="ECO:0007669"/>
    <property type="project" value="InterPro"/>
</dbReference>
<protein>
    <recommendedName>
        <fullName evidence="4">Methyl-accepting transducer domain-containing protein</fullName>
    </recommendedName>
</protein>
<organism evidence="5 6">
    <name type="scientific">Prochlorothrix hollandica PCC 9006 = CALU 1027</name>
    <dbReference type="NCBI Taxonomy" id="317619"/>
    <lineage>
        <taxon>Bacteria</taxon>
        <taxon>Bacillati</taxon>
        <taxon>Cyanobacteriota</taxon>
        <taxon>Cyanophyceae</taxon>
        <taxon>Prochlorotrichales</taxon>
        <taxon>Prochlorotrichaceae</taxon>
        <taxon>Prochlorothrix</taxon>
    </lineage>
</organism>
<sequence>MLKRTLTNVQAKMLTLLVGSTVIPVALVGGYGIYSSTQALFQAAVAEQQAHVHEQGQKASAFLQGVDFDLNFLGQVPPIQGIVRARANNGIDPLDRSSYDLWVQRLDVIFLAMVESKPYYFKLRYIDEVGQEMSSIERINGQSVVSSQRYNVQSETYFQEALKLAPGKIYVSPIFLYRDNGRLVEPHRPVIQYASVIFDPGGVRRGVLVIDAEANEFIDLVRQANVNAATEILMTNPAGYYISNPDSRKQWGGELGTEVKLTSDYPEAVASQILNEEEGYISRVDGDILAFTTFYTDTDTDQKNAFKIIYKTPQKVVLRSLDSFKLFSVLILIVSSGLSLAICLWRMRQIQTAVQQLINQVASASQEIVTTMVEQETVAANQSTAVQETTSTMAQLNTASRQSEQQAAIAVQTAQNALDTAEEGNRSVGETLAGMVEVTDRVNTIANGITGLSGQARKIGTISQLVSEIANQTNMLALNAAVEAVRAGDNGKGFAVVASEIRLLADESRQSADDISQIVSTIQKEIQATELATKEGKKTVEFNMEVAQRTARSFAGVTAGLSDVAFGSQQIALSLKQQANAIQQVVEAMGMLNAGAKETAMGLGQTRVGTEQLNEAAGQLQDMF</sequence>
<evidence type="ECO:0000256" key="2">
    <source>
        <dbReference type="PROSITE-ProRule" id="PRU00284"/>
    </source>
</evidence>
<evidence type="ECO:0000313" key="5">
    <source>
        <dbReference type="EMBL" id="KKJ00076.1"/>
    </source>
</evidence>
<proteinExistence type="predicted"/>
<keyword evidence="6" id="KW-1185">Reference proteome</keyword>
<dbReference type="CDD" id="cd11386">
    <property type="entry name" value="MCP_signal"/>
    <property type="match status" value="1"/>
</dbReference>
<dbReference type="GO" id="GO:0007165">
    <property type="term" value="P:signal transduction"/>
    <property type="evidence" value="ECO:0007669"/>
    <property type="project" value="UniProtKB-KW"/>
</dbReference>
<dbReference type="Gene3D" id="1.10.287.950">
    <property type="entry name" value="Methyl-accepting chemotaxis protein"/>
    <property type="match status" value="1"/>
</dbReference>
<dbReference type="PANTHER" id="PTHR32089:SF112">
    <property type="entry name" value="LYSOZYME-LIKE PROTEIN-RELATED"/>
    <property type="match status" value="1"/>
</dbReference>
<dbReference type="InterPro" id="IPR004089">
    <property type="entry name" value="MCPsignal_dom"/>
</dbReference>
<evidence type="ECO:0000256" key="3">
    <source>
        <dbReference type="SAM" id="Phobius"/>
    </source>
</evidence>
<feature type="transmembrane region" description="Helical" evidence="3">
    <location>
        <begin position="12"/>
        <end position="34"/>
    </location>
</feature>
<dbReference type="EMBL" id="AJTX02000004">
    <property type="protein sequence ID" value="KKJ00076.1"/>
    <property type="molecule type" value="Genomic_DNA"/>
</dbReference>
<accession>A0A0M2PU64</accession>
<dbReference type="OrthoDB" id="457060at2"/>
<dbReference type="eggNOG" id="COG0840">
    <property type="taxonomic scope" value="Bacteria"/>
</dbReference>
<comment type="caution">
    <text evidence="5">The sequence shown here is derived from an EMBL/GenBank/DDBJ whole genome shotgun (WGS) entry which is preliminary data.</text>
</comment>
<dbReference type="CDD" id="cd18773">
    <property type="entry name" value="PDC1_HK_sensor"/>
    <property type="match status" value="1"/>
</dbReference>
<dbReference type="SUPFAM" id="SSF103190">
    <property type="entry name" value="Sensory domain-like"/>
    <property type="match status" value="2"/>
</dbReference>
<dbReference type="SMART" id="SM00283">
    <property type="entry name" value="MA"/>
    <property type="match status" value="1"/>
</dbReference>
<gene>
    <name evidence="5" type="ORF">PROH_10005</name>
</gene>
<dbReference type="PROSITE" id="PS50111">
    <property type="entry name" value="CHEMOTAXIS_TRANSDUC_2"/>
    <property type="match status" value="1"/>
</dbReference>
<keyword evidence="1 2" id="KW-0807">Transducer</keyword>
<feature type="domain" description="Methyl-accepting transducer" evidence="4">
    <location>
        <begin position="357"/>
        <end position="593"/>
    </location>
</feature>
<dbReference type="Proteomes" id="UP000034681">
    <property type="component" value="Unassembled WGS sequence"/>
</dbReference>
<evidence type="ECO:0000256" key="1">
    <source>
        <dbReference type="ARBA" id="ARBA00023224"/>
    </source>
</evidence>
<dbReference type="STRING" id="317619.GCA_000332315_00765"/>
<dbReference type="PANTHER" id="PTHR32089">
    <property type="entry name" value="METHYL-ACCEPTING CHEMOTAXIS PROTEIN MCPB"/>
    <property type="match status" value="1"/>
</dbReference>